<protein>
    <recommendedName>
        <fullName evidence="9">FMN hydroxy acid dehydrogenase domain-containing protein</fullName>
    </recommendedName>
</protein>
<dbReference type="PANTHER" id="PTHR10578">
    <property type="entry name" value="S -2-HYDROXY-ACID OXIDASE-RELATED"/>
    <property type="match status" value="1"/>
</dbReference>
<dbReference type="EMBL" id="CAJNOK010002851">
    <property type="protein sequence ID" value="CAF0877545.1"/>
    <property type="molecule type" value="Genomic_DNA"/>
</dbReference>
<keyword evidence="8" id="KW-1133">Transmembrane helix</keyword>
<proteinExistence type="inferred from homology"/>
<comment type="catalytic activity">
    <reaction evidence="7">
        <text>2-hydroxyoctanoate + O2 = 2-oxooctanoate + H2O2</text>
        <dbReference type="Rhea" id="RHEA:67940"/>
        <dbReference type="ChEBI" id="CHEBI:15379"/>
        <dbReference type="ChEBI" id="CHEBI:16240"/>
        <dbReference type="ChEBI" id="CHEBI:133514"/>
        <dbReference type="ChEBI" id="CHEBI:176689"/>
    </reaction>
    <physiologicalReaction direction="left-to-right" evidence="7">
        <dbReference type="Rhea" id="RHEA:67941"/>
    </physiologicalReaction>
</comment>
<feature type="transmembrane region" description="Helical" evidence="8">
    <location>
        <begin position="55"/>
        <end position="74"/>
    </location>
</feature>
<dbReference type="PANTHER" id="PTHR10578:SF107">
    <property type="entry name" value="2-HYDROXYACID OXIDASE 1"/>
    <property type="match status" value="1"/>
</dbReference>
<evidence type="ECO:0000256" key="6">
    <source>
        <dbReference type="ARBA" id="ARBA00029325"/>
    </source>
</evidence>
<feature type="domain" description="FMN hydroxy acid dehydrogenase" evidence="9">
    <location>
        <begin position="87"/>
        <end position="491"/>
    </location>
</feature>
<evidence type="ECO:0000256" key="3">
    <source>
        <dbReference type="ARBA" id="ARBA00022643"/>
    </source>
</evidence>
<dbReference type="Gene3D" id="3.20.20.70">
    <property type="entry name" value="Aldolase class I"/>
    <property type="match status" value="1"/>
</dbReference>
<comment type="cofactor">
    <cofactor evidence="1">
        <name>FMN</name>
        <dbReference type="ChEBI" id="CHEBI:58210"/>
    </cofactor>
</comment>
<dbReference type="InterPro" id="IPR036181">
    <property type="entry name" value="MIT_dom_sf"/>
</dbReference>
<evidence type="ECO:0000259" key="9">
    <source>
        <dbReference type="PROSITE" id="PS51349"/>
    </source>
</evidence>
<dbReference type="InterPro" id="IPR037396">
    <property type="entry name" value="FMN_HAD"/>
</dbReference>
<dbReference type="GO" id="GO:0005777">
    <property type="term" value="C:peroxisome"/>
    <property type="evidence" value="ECO:0007669"/>
    <property type="project" value="UniProtKB-ARBA"/>
</dbReference>
<gene>
    <name evidence="10" type="ORF">OVA965_LOCUS8449</name>
    <name evidence="11" type="ORF">TMI583_LOCUS8445</name>
</gene>
<evidence type="ECO:0000256" key="5">
    <source>
        <dbReference type="ARBA" id="ARBA00024042"/>
    </source>
</evidence>
<keyword evidence="2" id="KW-0285">Flavoprotein</keyword>
<evidence type="ECO:0000256" key="8">
    <source>
        <dbReference type="SAM" id="Phobius"/>
    </source>
</evidence>
<keyword evidence="8" id="KW-0472">Membrane</keyword>
<dbReference type="PROSITE" id="PS00557">
    <property type="entry name" value="FMN_HYDROXY_ACID_DH_1"/>
    <property type="match status" value="1"/>
</dbReference>
<dbReference type="GO" id="GO:0010181">
    <property type="term" value="F:FMN binding"/>
    <property type="evidence" value="ECO:0007669"/>
    <property type="project" value="InterPro"/>
</dbReference>
<dbReference type="GO" id="GO:0003973">
    <property type="term" value="F:(S)-2-hydroxy-acid oxidase activity"/>
    <property type="evidence" value="ECO:0007669"/>
    <property type="project" value="UniProtKB-EC"/>
</dbReference>
<keyword evidence="8" id="KW-0812">Transmembrane</keyword>
<reference evidence="10" key="1">
    <citation type="submission" date="2021-02" db="EMBL/GenBank/DDBJ databases">
        <authorList>
            <person name="Nowell W R."/>
        </authorList>
    </citation>
    <scope>NUCLEOTIDE SEQUENCE</scope>
</reference>
<dbReference type="SUPFAM" id="SSF116846">
    <property type="entry name" value="MIT domain"/>
    <property type="match status" value="1"/>
</dbReference>
<keyword evidence="4" id="KW-0560">Oxidoreductase</keyword>
<dbReference type="CDD" id="cd02809">
    <property type="entry name" value="alpha_hydroxyacid_oxid_FMN"/>
    <property type="match status" value="1"/>
</dbReference>
<dbReference type="InterPro" id="IPR000262">
    <property type="entry name" value="FMN-dep_DH"/>
</dbReference>
<evidence type="ECO:0000256" key="7">
    <source>
        <dbReference type="ARBA" id="ARBA00029327"/>
    </source>
</evidence>
<comment type="caution">
    <text evidence="10">The sequence shown here is derived from an EMBL/GenBank/DDBJ whole genome shotgun (WGS) entry which is preliminary data.</text>
</comment>
<evidence type="ECO:0000313" key="11">
    <source>
        <dbReference type="EMBL" id="CAF3661737.1"/>
    </source>
</evidence>
<dbReference type="Proteomes" id="UP000677228">
    <property type="component" value="Unassembled WGS sequence"/>
</dbReference>
<dbReference type="Proteomes" id="UP000682733">
    <property type="component" value="Unassembled WGS sequence"/>
</dbReference>
<organism evidence="10 12">
    <name type="scientific">Didymodactylos carnosus</name>
    <dbReference type="NCBI Taxonomy" id="1234261"/>
    <lineage>
        <taxon>Eukaryota</taxon>
        <taxon>Metazoa</taxon>
        <taxon>Spiralia</taxon>
        <taxon>Gnathifera</taxon>
        <taxon>Rotifera</taxon>
        <taxon>Eurotatoria</taxon>
        <taxon>Bdelloidea</taxon>
        <taxon>Philodinida</taxon>
        <taxon>Philodinidae</taxon>
        <taxon>Didymodactylos</taxon>
    </lineage>
</organism>
<evidence type="ECO:0000256" key="1">
    <source>
        <dbReference type="ARBA" id="ARBA00001917"/>
    </source>
</evidence>
<dbReference type="InterPro" id="IPR012133">
    <property type="entry name" value="Alpha-hydoxy_acid_DH_FMN"/>
</dbReference>
<dbReference type="Pfam" id="PF01070">
    <property type="entry name" value="FMN_dh"/>
    <property type="match status" value="2"/>
</dbReference>
<dbReference type="InterPro" id="IPR008259">
    <property type="entry name" value="FMN_hydac_DH_AS"/>
</dbReference>
<evidence type="ECO:0000256" key="2">
    <source>
        <dbReference type="ARBA" id="ARBA00022630"/>
    </source>
</evidence>
<evidence type="ECO:0000256" key="4">
    <source>
        <dbReference type="ARBA" id="ARBA00023002"/>
    </source>
</evidence>
<sequence length="491" mass="55279">MIRNVARNELEYIKKGIAVADIATKGDEQKNYRKASDNYLTVAEWLLLVKKSSQFYILLFGTTLTTVIVLVNYFKQKKRKQNQERANDYLKCTSLADFELLAKQLMMAHRYYYYDYKAGEGQTYQACRDYFTKQLRIIPRVLTNVSEISLKTTIFGFRFPSGNLRPLLIVSSGRIEPFLPKIPKALYTYESPIMIAPTAFHCLAHVDGEVATACGATEAQCCYTYNWMYSNMPEEKVLQTTGPKFLHIYLTAPNELLENLVQKADRNGYRALVVTCDHSTDCVRDHTLPLFVEASKHLDPQLMNRITIPNMNVPDMIEKQKHANDSITWTNIEWLRKLTKLPIICKGILSPADAELAVKYGANGIIVSNHGGRQIDTAPPAIECLEDIVSVVDGSIEGRFRFSFYTLVIVAAVSVFVDTGIRTGADVLKALALGARAVFIGRPILYGLACGGQNGVQRVLDILKRELINDMSCCGLTTIKQINKDILYKHT</sequence>
<dbReference type="PROSITE" id="PS51349">
    <property type="entry name" value="FMN_HYDROXY_ACID_DH_2"/>
    <property type="match status" value="1"/>
</dbReference>
<keyword evidence="3" id="KW-0288">FMN</keyword>
<comment type="similarity">
    <text evidence="5">Belongs to the FMN-dependent alpha-hydroxy acid dehydrogenase family.</text>
</comment>
<dbReference type="InterPro" id="IPR013785">
    <property type="entry name" value="Aldolase_TIM"/>
</dbReference>
<dbReference type="AlphaFoldDB" id="A0A8S2D9H7"/>
<dbReference type="EMBL" id="CAJOBA010002852">
    <property type="protein sequence ID" value="CAF3661737.1"/>
    <property type="molecule type" value="Genomic_DNA"/>
</dbReference>
<accession>A0A8S2D9H7</accession>
<comment type="catalytic activity">
    <reaction evidence="6">
        <text>a (2S)-2-hydroxycarboxylate + O2 = a 2-oxocarboxylate + H2O2</text>
        <dbReference type="Rhea" id="RHEA:16789"/>
        <dbReference type="ChEBI" id="CHEBI:15379"/>
        <dbReference type="ChEBI" id="CHEBI:16240"/>
        <dbReference type="ChEBI" id="CHEBI:35179"/>
        <dbReference type="ChEBI" id="CHEBI:58123"/>
        <dbReference type="EC" id="1.1.3.15"/>
    </reaction>
    <physiologicalReaction direction="left-to-right" evidence="6">
        <dbReference type="Rhea" id="RHEA:16790"/>
    </physiologicalReaction>
</comment>
<dbReference type="SUPFAM" id="SSF51395">
    <property type="entry name" value="FMN-linked oxidoreductases"/>
    <property type="match status" value="1"/>
</dbReference>
<evidence type="ECO:0000313" key="12">
    <source>
        <dbReference type="Proteomes" id="UP000677228"/>
    </source>
</evidence>
<name>A0A8S2D9H7_9BILA</name>
<evidence type="ECO:0000313" key="10">
    <source>
        <dbReference type="EMBL" id="CAF0877545.1"/>
    </source>
</evidence>